<proteinExistence type="predicted"/>
<dbReference type="EMBL" id="BK015983">
    <property type="protein sequence ID" value="DAF88305.1"/>
    <property type="molecule type" value="Genomic_DNA"/>
</dbReference>
<name>A0A8S5U1H1_9CAUD</name>
<accession>A0A8S5U1H1</accession>
<sequence length="73" mass="8868">MWKVYEKMIEFDFTKTEYLKICEEAMLSEEYCKLLEMKIKGYTRPKMALELNVSEPTLDIMIKKLKKKIRKIL</sequence>
<organism evidence="1">
    <name type="scientific">Siphoviridae sp. ctt8434</name>
    <dbReference type="NCBI Taxonomy" id="2825703"/>
    <lineage>
        <taxon>Viruses</taxon>
        <taxon>Duplodnaviria</taxon>
        <taxon>Heunggongvirae</taxon>
        <taxon>Uroviricota</taxon>
        <taxon>Caudoviricetes</taxon>
    </lineage>
</organism>
<evidence type="ECO:0000313" key="1">
    <source>
        <dbReference type="EMBL" id="DAF88305.1"/>
    </source>
</evidence>
<protein>
    <submittedName>
        <fullName evidence="1">ECF sigma factor</fullName>
    </submittedName>
</protein>
<reference evidence="1" key="1">
    <citation type="journal article" date="2021" name="Proc. Natl. Acad. Sci. U.S.A.">
        <title>A Catalog of Tens of Thousands of Viruses from Human Metagenomes Reveals Hidden Associations with Chronic Diseases.</title>
        <authorList>
            <person name="Tisza M.J."/>
            <person name="Buck C.B."/>
        </authorList>
    </citation>
    <scope>NUCLEOTIDE SEQUENCE</scope>
    <source>
        <strain evidence="1">Ctt8434</strain>
    </source>
</reference>